<dbReference type="Pfam" id="PF01047">
    <property type="entry name" value="MarR"/>
    <property type="match status" value="1"/>
</dbReference>
<dbReference type="SUPFAM" id="SSF46785">
    <property type="entry name" value="Winged helix' DNA-binding domain"/>
    <property type="match status" value="1"/>
</dbReference>
<evidence type="ECO:0000259" key="4">
    <source>
        <dbReference type="PROSITE" id="PS50995"/>
    </source>
</evidence>
<comment type="caution">
    <text evidence="5">The sequence shown here is derived from an EMBL/GenBank/DDBJ whole genome shotgun (WGS) entry which is preliminary data.</text>
</comment>
<protein>
    <submittedName>
        <fullName evidence="5">HTH-type transcriptional regulator MhqR</fullName>
    </submittedName>
</protein>
<dbReference type="InterPro" id="IPR000835">
    <property type="entry name" value="HTH_MarR-typ"/>
</dbReference>
<dbReference type="EMBL" id="LSRS01000006">
    <property type="protein sequence ID" value="KAF1084208.1"/>
    <property type="molecule type" value="Genomic_DNA"/>
</dbReference>
<dbReference type="GO" id="GO:0003700">
    <property type="term" value="F:DNA-binding transcription factor activity"/>
    <property type="evidence" value="ECO:0007669"/>
    <property type="project" value="InterPro"/>
</dbReference>
<dbReference type="PRINTS" id="PR00598">
    <property type="entry name" value="HTHMARR"/>
</dbReference>
<gene>
    <name evidence="5" type="primary">mhqR_2</name>
    <name evidence="5" type="ORF">SPSYN_02612</name>
</gene>
<keyword evidence="2" id="KW-0238">DNA-binding</keyword>
<evidence type="ECO:0000256" key="3">
    <source>
        <dbReference type="ARBA" id="ARBA00023163"/>
    </source>
</evidence>
<evidence type="ECO:0000256" key="2">
    <source>
        <dbReference type="ARBA" id="ARBA00023125"/>
    </source>
</evidence>
<dbReference type="PANTHER" id="PTHR42756:SF1">
    <property type="entry name" value="TRANSCRIPTIONAL REPRESSOR OF EMRAB OPERON"/>
    <property type="match status" value="1"/>
</dbReference>
<dbReference type="PROSITE" id="PS50995">
    <property type="entry name" value="HTH_MARR_2"/>
    <property type="match status" value="1"/>
</dbReference>
<dbReference type="AlphaFoldDB" id="A0A9D3AXZ5"/>
<reference evidence="5" key="1">
    <citation type="submission" date="2016-02" db="EMBL/GenBank/DDBJ databases">
        <title>Draft Genome Sequence of Sporotomaculum syntrophicum Strain FB, a Syntrophic Benzoate Degrader.</title>
        <authorList>
            <person name="Nobu M.K."/>
            <person name="Narihiro T."/>
            <person name="Qiu Y.-L."/>
            <person name="Ohashi A."/>
            <person name="Liu W.-T."/>
            <person name="Yuji S."/>
        </authorList>
    </citation>
    <scope>NUCLEOTIDE SEQUENCE</scope>
    <source>
        <strain evidence="5">FB</strain>
    </source>
</reference>
<dbReference type="InterPro" id="IPR036388">
    <property type="entry name" value="WH-like_DNA-bd_sf"/>
</dbReference>
<keyword evidence="6" id="KW-1185">Reference proteome</keyword>
<sequence>METAITIHNLLFTFMGLFHEKYLLRLRQESQELNFRPGFKKNHMKILNTLYQNDRITLTEIGKMLDIEKGSLTTLIDQLEKEDFVLRLNDPLDRRKSLICLSQHGREEMDRITYFCVAKVDELLLSFSSEEIQQFITSLQNVVGFMKKLDD</sequence>
<keyword evidence="3" id="KW-0804">Transcription</keyword>
<dbReference type="Gene3D" id="1.10.10.10">
    <property type="entry name" value="Winged helix-like DNA-binding domain superfamily/Winged helix DNA-binding domain"/>
    <property type="match status" value="1"/>
</dbReference>
<dbReference type="Proteomes" id="UP000798488">
    <property type="component" value="Unassembled WGS sequence"/>
</dbReference>
<name>A0A9D3AXZ5_9FIRM</name>
<keyword evidence="1" id="KW-0805">Transcription regulation</keyword>
<dbReference type="GO" id="GO:0003677">
    <property type="term" value="F:DNA binding"/>
    <property type="evidence" value="ECO:0007669"/>
    <property type="project" value="UniProtKB-KW"/>
</dbReference>
<dbReference type="InterPro" id="IPR036390">
    <property type="entry name" value="WH_DNA-bd_sf"/>
</dbReference>
<organism evidence="5 6">
    <name type="scientific">Sporotomaculum syntrophicum</name>
    <dbReference type="NCBI Taxonomy" id="182264"/>
    <lineage>
        <taxon>Bacteria</taxon>
        <taxon>Bacillati</taxon>
        <taxon>Bacillota</taxon>
        <taxon>Clostridia</taxon>
        <taxon>Eubacteriales</taxon>
        <taxon>Desulfallaceae</taxon>
        <taxon>Sporotomaculum</taxon>
    </lineage>
</organism>
<accession>A0A9D3AXZ5</accession>
<evidence type="ECO:0000313" key="6">
    <source>
        <dbReference type="Proteomes" id="UP000798488"/>
    </source>
</evidence>
<proteinExistence type="predicted"/>
<feature type="domain" description="HTH marR-type" evidence="4">
    <location>
        <begin position="8"/>
        <end position="144"/>
    </location>
</feature>
<dbReference type="SMART" id="SM00347">
    <property type="entry name" value="HTH_MARR"/>
    <property type="match status" value="1"/>
</dbReference>
<dbReference type="PANTHER" id="PTHR42756">
    <property type="entry name" value="TRANSCRIPTIONAL REGULATOR, MARR"/>
    <property type="match status" value="1"/>
</dbReference>
<evidence type="ECO:0000256" key="1">
    <source>
        <dbReference type="ARBA" id="ARBA00023015"/>
    </source>
</evidence>
<evidence type="ECO:0000313" key="5">
    <source>
        <dbReference type="EMBL" id="KAF1084208.1"/>
    </source>
</evidence>